<name>A0A2T3JT73_PHOPO</name>
<proteinExistence type="predicted"/>
<evidence type="ECO:0000313" key="1">
    <source>
        <dbReference type="EMBL" id="PSU52362.1"/>
    </source>
</evidence>
<evidence type="ECO:0000313" key="2">
    <source>
        <dbReference type="Proteomes" id="UP000241618"/>
    </source>
</evidence>
<sequence>MLVISYSAWITSIAYVNEPITYFTQLNIELILVECKSQQFWAQKCFIHGINTEDPTVVYLCSNIEAL</sequence>
<reference evidence="1 2" key="1">
    <citation type="submission" date="2018-03" db="EMBL/GenBank/DDBJ databases">
        <title>Whole genome sequencing of Histamine producing bacteria.</title>
        <authorList>
            <person name="Butler K."/>
        </authorList>
    </citation>
    <scope>NUCLEOTIDE SEQUENCE [LARGE SCALE GENOMIC DNA]</scope>
    <source>
        <strain evidence="1 2">FS-6.1</strain>
    </source>
</reference>
<gene>
    <name evidence="1" type="ORF">C9J18_09465</name>
</gene>
<dbReference type="EMBL" id="PYMP01000007">
    <property type="protein sequence ID" value="PSU52362.1"/>
    <property type="molecule type" value="Genomic_DNA"/>
</dbReference>
<dbReference type="AlphaFoldDB" id="A0A2T3JT73"/>
<comment type="caution">
    <text evidence="1">The sequence shown here is derived from an EMBL/GenBank/DDBJ whole genome shotgun (WGS) entry which is preliminary data.</text>
</comment>
<dbReference type="Proteomes" id="UP000241618">
    <property type="component" value="Unassembled WGS sequence"/>
</dbReference>
<accession>A0A2T3JT73</accession>
<organism evidence="1 2">
    <name type="scientific">Photobacterium phosphoreum</name>
    <dbReference type="NCBI Taxonomy" id="659"/>
    <lineage>
        <taxon>Bacteria</taxon>
        <taxon>Pseudomonadati</taxon>
        <taxon>Pseudomonadota</taxon>
        <taxon>Gammaproteobacteria</taxon>
        <taxon>Vibrionales</taxon>
        <taxon>Vibrionaceae</taxon>
        <taxon>Photobacterium</taxon>
    </lineage>
</organism>
<protein>
    <submittedName>
        <fullName evidence="1">Uncharacterized protein</fullName>
    </submittedName>
</protein>